<organism evidence="2 3">
    <name type="scientific">Buddleja alternifolia</name>
    <dbReference type="NCBI Taxonomy" id="168488"/>
    <lineage>
        <taxon>Eukaryota</taxon>
        <taxon>Viridiplantae</taxon>
        <taxon>Streptophyta</taxon>
        <taxon>Embryophyta</taxon>
        <taxon>Tracheophyta</taxon>
        <taxon>Spermatophyta</taxon>
        <taxon>Magnoliopsida</taxon>
        <taxon>eudicotyledons</taxon>
        <taxon>Gunneridae</taxon>
        <taxon>Pentapetalae</taxon>
        <taxon>asterids</taxon>
        <taxon>lamiids</taxon>
        <taxon>Lamiales</taxon>
        <taxon>Scrophulariaceae</taxon>
        <taxon>Buddlejeae</taxon>
        <taxon>Buddleja</taxon>
    </lineage>
</organism>
<comment type="caution">
    <text evidence="2">The sequence shown here is derived from an EMBL/GenBank/DDBJ whole genome shotgun (WGS) entry which is preliminary data.</text>
</comment>
<proteinExistence type="predicted"/>
<accession>A0AAV6XVL2</accession>
<keyword evidence="3" id="KW-1185">Reference proteome</keyword>
<reference evidence="2" key="1">
    <citation type="submission" date="2019-10" db="EMBL/GenBank/DDBJ databases">
        <authorList>
            <person name="Zhang R."/>
            <person name="Pan Y."/>
            <person name="Wang J."/>
            <person name="Ma R."/>
            <person name="Yu S."/>
        </authorList>
    </citation>
    <scope>NUCLEOTIDE SEQUENCE</scope>
    <source>
        <strain evidence="2">LA-IB0</strain>
        <tissue evidence="2">Leaf</tissue>
    </source>
</reference>
<name>A0AAV6XVL2_9LAMI</name>
<dbReference type="EMBL" id="WHWC01000003">
    <property type="protein sequence ID" value="KAG8387056.1"/>
    <property type="molecule type" value="Genomic_DNA"/>
</dbReference>
<evidence type="ECO:0000256" key="1">
    <source>
        <dbReference type="SAM" id="MobiDB-lite"/>
    </source>
</evidence>
<dbReference type="AlphaFoldDB" id="A0AAV6XVL2"/>
<protein>
    <submittedName>
        <fullName evidence="2">Uncharacterized protein</fullName>
    </submittedName>
</protein>
<evidence type="ECO:0000313" key="3">
    <source>
        <dbReference type="Proteomes" id="UP000826271"/>
    </source>
</evidence>
<gene>
    <name evidence="2" type="ORF">BUALT_Bualt03G0213600</name>
</gene>
<sequence>MVDEGTIKLDMVPTTNILGQGLIHIKKEHVLRASVLKHIDENYVPFYNLTQQPIWMVTPLYPMGSRGNTLIPKVPFPTDNATQNKLKVDETPVQATPISYFAPEGLVPTFIMNNERQFLISQGGEGSRITRAPDLSYSKRKENWYIRRLARSKGNKLDLASRSTKLRGDKLLDRIPVGHYNLTSQQIFRHDHRIMPVSNRNKRKRENETSAQEGEGVSNAGIDAPQLIYTLYDFEPKLG</sequence>
<dbReference type="Proteomes" id="UP000826271">
    <property type="component" value="Unassembled WGS sequence"/>
</dbReference>
<feature type="region of interest" description="Disordered" evidence="1">
    <location>
        <begin position="196"/>
        <end position="219"/>
    </location>
</feature>
<evidence type="ECO:0000313" key="2">
    <source>
        <dbReference type="EMBL" id="KAG8387056.1"/>
    </source>
</evidence>